<dbReference type="EMBL" id="CAJOBB010009618">
    <property type="protein sequence ID" value="CAF4231162.1"/>
    <property type="molecule type" value="Genomic_DNA"/>
</dbReference>
<dbReference type="AlphaFoldDB" id="A0A820DFI6"/>
<evidence type="ECO:0000313" key="2">
    <source>
        <dbReference type="Proteomes" id="UP000663868"/>
    </source>
</evidence>
<feature type="non-terminal residue" evidence="1">
    <location>
        <position position="59"/>
    </location>
</feature>
<proteinExistence type="predicted"/>
<accession>A0A820DFI6</accession>
<protein>
    <submittedName>
        <fullName evidence="1">Uncharacterized protein</fullName>
    </submittedName>
</protein>
<sequence length="59" mass="6801">MEIPYSYDKDGIRIDHTTLTPRYSVTNNESLNEGISYLNDHGYAVFSDVLSQDEINFNK</sequence>
<evidence type="ECO:0000313" key="1">
    <source>
        <dbReference type="EMBL" id="CAF4231162.1"/>
    </source>
</evidence>
<gene>
    <name evidence="1" type="ORF">KXQ929_LOCUS41741</name>
</gene>
<name>A0A820DFI6_9BILA</name>
<organism evidence="1 2">
    <name type="scientific">Adineta steineri</name>
    <dbReference type="NCBI Taxonomy" id="433720"/>
    <lineage>
        <taxon>Eukaryota</taxon>
        <taxon>Metazoa</taxon>
        <taxon>Spiralia</taxon>
        <taxon>Gnathifera</taxon>
        <taxon>Rotifera</taxon>
        <taxon>Eurotatoria</taxon>
        <taxon>Bdelloidea</taxon>
        <taxon>Adinetida</taxon>
        <taxon>Adinetidae</taxon>
        <taxon>Adineta</taxon>
    </lineage>
</organism>
<reference evidence="1" key="1">
    <citation type="submission" date="2021-02" db="EMBL/GenBank/DDBJ databases">
        <authorList>
            <person name="Nowell W R."/>
        </authorList>
    </citation>
    <scope>NUCLEOTIDE SEQUENCE</scope>
</reference>
<comment type="caution">
    <text evidence="1">The sequence shown here is derived from an EMBL/GenBank/DDBJ whole genome shotgun (WGS) entry which is preliminary data.</text>
</comment>
<dbReference type="Proteomes" id="UP000663868">
    <property type="component" value="Unassembled WGS sequence"/>
</dbReference>